<dbReference type="InterPro" id="IPR006260">
    <property type="entry name" value="TonB/TolA_C"/>
</dbReference>
<comment type="similarity">
    <text evidence="4">Belongs to the histone H1/H5 family. HCT subfamily.</text>
</comment>
<evidence type="ECO:0000256" key="6">
    <source>
        <dbReference type="ARBA" id="ARBA00022475"/>
    </source>
</evidence>
<feature type="compositionally biased region" description="Basic and acidic residues" evidence="12">
    <location>
        <begin position="91"/>
        <end position="185"/>
    </location>
</feature>
<dbReference type="Pfam" id="PF03544">
    <property type="entry name" value="TonB_C"/>
    <property type="match status" value="1"/>
</dbReference>
<reference evidence="15 16" key="2">
    <citation type="submission" date="2020-11" db="EMBL/GenBank/DDBJ databases">
        <title>Sulfur oxidizing isolate from Hospital Hole Sinkhole.</title>
        <authorList>
            <person name="Scott K.M."/>
        </authorList>
    </citation>
    <scope>NUCLEOTIDE SEQUENCE [LARGE SCALE GENOMIC DNA]</scope>
    <source>
        <strain evidence="15 16">HH1</strain>
    </source>
</reference>
<evidence type="ECO:0000256" key="1">
    <source>
        <dbReference type="ARBA" id="ARBA00002344"/>
    </source>
</evidence>
<feature type="compositionally biased region" description="Polar residues" evidence="12">
    <location>
        <begin position="186"/>
        <end position="206"/>
    </location>
</feature>
<evidence type="ECO:0000256" key="9">
    <source>
        <dbReference type="ARBA" id="ARBA00022927"/>
    </source>
</evidence>
<evidence type="ECO:0000256" key="4">
    <source>
        <dbReference type="ARBA" id="ARBA00008424"/>
    </source>
</evidence>
<gene>
    <name evidence="15" type="ORF">H8792_006855</name>
</gene>
<comment type="function">
    <text evidence="1">Might have a role in establishing the nucleoid structure of elementary bodies.</text>
</comment>
<dbReference type="Proteomes" id="UP001193680">
    <property type="component" value="Unassembled WGS sequence"/>
</dbReference>
<dbReference type="Gene3D" id="3.30.1150.10">
    <property type="match status" value="1"/>
</dbReference>
<comment type="caution">
    <text evidence="15">The sequence shown here is derived from an EMBL/GenBank/DDBJ whole genome shotgun (WGS) entry which is preliminary data.</text>
</comment>
<evidence type="ECO:0000313" key="16">
    <source>
        <dbReference type="Proteomes" id="UP001193680"/>
    </source>
</evidence>
<comment type="subcellular location">
    <subcellularLocation>
        <location evidence="2">Cell inner membrane</location>
        <topology evidence="2">Single-pass membrane protein</topology>
        <orientation evidence="2">Periplasmic side</orientation>
    </subcellularLocation>
</comment>
<evidence type="ECO:0000256" key="13">
    <source>
        <dbReference type="SAM" id="SignalP"/>
    </source>
</evidence>
<dbReference type="InterPro" id="IPR051045">
    <property type="entry name" value="TonB-dependent_transducer"/>
</dbReference>
<evidence type="ECO:0000256" key="3">
    <source>
        <dbReference type="ARBA" id="ARBA00006555"/>
    </source>
</evidence>
<evidence type="ECO:0000256" key="5">
    <source>
        <dbReference type="ARBA" id="ARBA00022448"/>
    </source>
</evidence>
<keyword evidence="6" id="KW-1003">Cell membrane</keyword>
<organism evidence="15 16">
    <name type="scientific">Thiomicrorhabdus heinhorstiae</name>
    <dbReference type="NCBI Taxonomy" id="2748010"/>
    <lineage>
        <taxon>Bacteria</taxon>
        <taxon>Pseudomonadati</taxon>
        <taxon>Pseudomonadota</taxon>
        <taxon>Gammaproteobacteria</taxon>
        <taxon>Thiotrichales</taxon>
        <taxon>Piscirickettsiaceae</taxon>
        <taxon>Thiomicrorhabdus</taxon>
    </lineage>
</organism>
<dbReference type="SUPFAM" id="SSF74653">
    <property type="entry name" value="TolA/TonB C-terminal domain"/>
    <property type="match status" value="1"/>
</dbReference>
<dbReference type="NCBIfam" id="TIGR01352">
    <property type="entry name" value="tonB_Cterm"/>
    <property type="match status" value="1"/>
</dbReference>
<protein>
    <submittedName>
        <fullName evidence="15">TonB family protein</fullName>
    </submittedName>
</protein>
<feature type="signal peptide" evidence="13">
    <location>
        <begin position="1"/>
        <end position="27"/>
    </location>
</feature>
<keyword evidence="16" id="KW-1185">Reference proteome</keyword>
<comment type="similarity">
    <text evidence="3">Belongs to the TonB family.</text>
</comment>
<name>A0ABS0BXD8_9GAMM</name>
<evidence type="ECO:0000256" key="7">
    <source>
        <dbReference type="ARBA" id="ARBA00022519"/>
    </source>
</evidence>
<feature type="compositionally biased region" description="Low complexity" evidence="12">
    <location>
        <begin position="224"/>
        <end position="234"/>
    </location>
</feature>
<keyword evidence="7" id="KW-0997">Cell inner membrane</keyword>
<dbReference type="PROSITE" id="PS52015">
    <property type="entry name" value="TONB_CTD"/>
    <property type="match status" value="1"/>
</dbReference>
<keyword evidence="13" id="KW-0732">Signal</keyword>
<reference evidence="15 16" key="1">
    <citation type="submission" date="2020-06" db="EMBL/GenBank/DDBJ databases">
        <authorList>
            <person name="Scott K."/>
        </authorList>
    </citation>
    <scope>NUCLEOTIDE SEQUENCE [LARGE SCALE GENOMIC DNA]</scope>
    <source>
        <strain evidence="15 16">HH1</strain>
    </source>
</reference>
<evidence type="ECO:0000256" key="12">
    <source>
        <dbReference type="SAM" id="MobiDB-lite"/>
    </source>
</evidence>
<evidence type="ECO:0000313" key="15">
    <source>
        <dbReference type="EMBL" id="MBF6058059.1"/>
    </source>
</evidence>
<evidence type="ECO:0000256" key="2">
    <source>
        <dbReference type="ARBA" id="ARBA00004383"/>
    </source>
</evidence>
<evidence type="ECO:0000256" key="8">
    <source>
        <dbReference type="ARBA" id="ARBA00022692"/>
    </source>
</evidence>
<dbReference type="EMBL" id="JACBGI020000010">
    <property type="protein sequence ID" value="MBF6058059.1"/>
    <property type="molecule type" value="Genomic_DNA"/>
</dbReference>
<feature type="chain" id="PRO_5046619960" evidence="13">
    <location>
        <begin position="28"/>
        <end position="346"/>
    </location>
</feature>
<keyword evidence="11" id="KW-0472">Membrane</keyword>
<keyword evidence="8" id="KW-0812">Transmembrane</keyword>
<sequence>MNKSVWTAALALAALLHLMILSTLLNAEEIDISTFGGAQHHSNHQNTHGNANPLLIADLSLIALNNKPEELKPEIAPAPVKKPEIAPAPVKKPEVKKPEVKKPEVKKPEVKKPEVKKPEVKKPEVKKPEVKKPEVKKPEVKKPEVKKPEVKKPEVKKPEVKKPEVKKPEVKKPEVKKPEVKKSEESISSQENTPNLPSDAAPSNQQAREHQETATPQSDSNRGATSSASPAAASKQRSITQSGNNKELINRYFSELKAWLNRHKEYPVRAKQNKEQGVAIVQFTIDRQGKVLSAKLKRSSGFKRLDHAALQMLQKANPLPAIPEFLGRDSLTLAIPVEYSLITNKS</sequence>
<feature type="region of interest" description="Disordered" evidence="12">
    <location>
        <begin position="84"/>
        <end position="243"/>
    </location>
</feature>
<dbReference type="InterPro" id="IPR037682">
    <property type="entry name" value="TonB_C"/>
</dbReference>
<dbReference type="PANTHER" id="PTHR33446">
    <property type="entry name" value="PROTEIN TONB-RELATED"/>
    <property type="match status" value="1"/>
</dbReference>
<keyword evidence="10" id="KW-1133">Transmembrane helix</keyword>
<evidence type="ECO:0000259" key="14">
    <source>
        <dbReference type="PROSITE" id="PS52015"/>
    </source>
</evidence>
<keyword evidence="9" id="KW-0653">Protein transport</keyword>
<accession>A0ABS0BXD8</accession>
<keyword evidence="5" id="KW-0813">Transport</keyword>
<proteinExistence type="inferred from homology"/>
<dbReference type="InterPro" id="IPR009970">
    <property type="entry name" value="HC2"/>
</dbReference>
<dbReference type="RefSeq" id="WP_185978199.1">
    <property type="nucleotide sequence ID" value="NZ_JACBGI020000010.1"/>
</dbReference>
<dbReference type="Pfam" id="PF07382">
    <property type="entry name" value="HC2"/>
    <property type="match status" value="1"/>
</dbReference>
<evidence type="ECO:0000256" key="10">
    <source>
        <dbReference type="ARBA" id="ARBA00022989"/>
    </source>
</evidence>
<feature type="compositionally biased region" description="Polar residues" evidence="12">
    <location>
        <begin position="213"/>
        <end position="223"/>
    </location>
</feature>
<evidence type="ECO:0000256" key="11">
    <source>
        <dbReference type="ARBA" id="ARBA00023136"/>
    </source>
</evidence>
<dbReference type="PANTHER" id="PTHR33446:SF2">
    <property type="entry name" value="PROTEIN TONB"/>
    <property type="match status" value="1"/>
</dbReference>
<feature type="domain" description="TonB C-terminal" evidence="14">
    <location>
        <begin position="251"/>
        <end position="346"/>
    </location>
</feature>